<keyword evidence="2" id="KW-0472">Membrane</keyword>
<dbReference type="Proteomes" id="UP000001819">
    <property type="component" value="Chromosome 2"/>
</dbReference>
<feature type="compositionally biased region" description="Basic and acidic residues" evidence="1">
    <location>
        <begin position="211"/>
        <end position="223"/>
    </location>
</feature>
<evidence type="ECO:0000256" key="1">
    <source>
        <dbReference type="SAM" id="MobiDB-lite"/>
    </source>
</evidence>
<evidence type="ECO:0000313" key="4">
    <source>
        <dbReference type="RefSeq" id="XP_033241843.1"/>
    </source>
</evidence>
<reference evidence="4" key="2">
    <citation type="submission" date="2025-08" db="UniProtKB">
        <authorList>
            <consortium name="RefSeq"/>
        </authorList>
    </citation>
    <scope>IDENTIFICATION</scope>
    <source>
        <strain evidence="4">MV-25-SWS-2005</strain>
        <tissue evidence="4">Whole body</tissue>
    </source>
</reference>
<evidence type="ECO:0000256" key="2">
    <source>
        <dbReference type="SAM" id="Phobius"/>
    </source>
</evidence>
<feature type="compositionally biased region" description="Basic and acidic residues" evidence="1">
    <location>
        <begin position="381"/>
        <end position="404"/>
    </location>
</feature>
<feature type="compositionally biased region" description="Polar residues" evidence="1">
    <location>
        <begin position="161"/>
        <end position="183"/>
    </location>
</feature>
<sequence length="529" mass="60025">MASLVPNIPLPSLWTTPLTHRMTELVDQSCCAVNTCLNYFASFRPRDIRQILDFLGVHHCEVLFGILAFVLFQFTKFTAILLLAVFLAYCIFYWWDTFFPGLSQRESGSSRRDQYAPSYLASFPNTTEKAEYRDELTNARLPPFYGTTSTEPSPEPRGSRTPPQQTMRNNEAQTISTTSSTTDPEFPKKKMLVPMVPQSKLVGNSSSGVASKRESRKIPEQNNRKSLTPPIDNTRRTPISPVDNFQNAPPSEKSSPRATENFRKSSTPLSENSRKSSAPLSENSRKSSTPPSDKIRRISTPTPENNRSLSLDKTERVSDQAISTPVFSHNGTTPRSTLESSTRNRHSSNQGDERLNRRSQYPYRDHEQARGSQHTAGVGEFRSRRVSDDPAQLRRRPGSLEEQRHRRPPHSSSQDEGRAGKQRRPGNNRSGVTRRQYPDEAIERLRTNYRELPTQKIPAPISSEGAYYNKLHSLLPSNRNHSERHDQHISPSNRNNSERRDLPKNSRNNNLDPDSGNRNRSGRPNPPHL</sequence>
<accession>A0A6I8WEM1</accession>
<keyword evidence="2" id="KW-0812">Transmembrane</keyword>
<dbReference type="AlphaFoldDB" id="A0A6I8WEM1"/>
<feature type="compositionally biased region" description="Polar residues" evidence="1">
    <location>
        <begin position="299"/>
        <end position="309"/>
    </location>
</feature>
<protein>
    <submittedName>
        <fullName evidence="4">Serine/arginine repetitive matrix protein 1 isoform X2</fullName>
    </submittedName>
</protein>
<keyword evidence="3" id="KW-1185">Reference proteome</keyword>
<feature type="transmembrane region" description="Helical" evidence="2">
    <location>
        <begin position="51"/>
        <end position="71"/>
    </location>
</feature>
<evidence type="ECO:0000313" key="3">
    <source>
        <dbReference type="Proteomes" id="UP000001819"/>
    </source>
</evidence>
<feature type="transmembrane region" description="Helical" evidence="2">
    <location>
        <begin position="77"/>
        <end position="95"/>
    </location>
</feature>
<organism evidence="3 4">
    <name type="scientific">Drosophila pseudoobscura pseudoobscura</name>
    <name type="common">Fruit fly</name>
    <dbReference type="NCBI Taxonomy" id="46245"/>
    <lineage>
        <taxon>Eukaryota</taxon>
        <taxon>Metazoa</taxon>
        <taxon>Ecdysozoa</taxon>
        <taxon>Arthropoda</taxon>
        <taxon>Hexapoda</taxon>
        <taxon>Insecta</taxon>
        <taxon>Pterygota</taxon>
        <taxon>Neoptera</taxon>
        <taxon>Endopterygota</taxon>
        <taxon>Diptera</taxon>
        <taxon>Brachycera</taxon>
        <taxon>Muscomorpha</taxon>
        <taxon>Ephydroidea</taxon>
        <taxon>Drosophilidae</taxon>
        <taxon>Drosophila</taxon>
        <taxon>Sophophora</taxon>
    </lineage>
</organism>
<name>A0A6I8WEM1_DROPS</name>
<feature type="region of interest" description="Disordered" evidence="1">
    <location>
        <begin position="140"/>
        <end position="529"/>
    </location>
</feature>
<gene>
    <name evidence="4" type="primary">LOC6896741</name>
</gene>
<feature type="compositionally biased region" description="Basic and acidic residues" evidence="1">
    <location>
        <begin position="436"/>
        <end position="449"/>
    </location>
</feature>
<keyword evidence="2" id="KW-1133">Transmembrane helix</keyword>
<reference evidence="3" key="1">
    <citation type="submission" date="2024-06" db="UniProtKB">
        <authorList>
            <consortium name="RefSeq"/>
        </authorList>
    </citation>
    <scope>NUCLEOTIDE SEQUENCE [LARGE SCALE GENOMIC DNA]</scope>
    <source>
        <strain evidence="3">MV2-25</strain>
    </source>
</reference>
<dbReference type="RefSeq" id="XP_033241843.1">
    <property type="nucleotide sequence ID" value="XM_033385952.1"/>
</dbReference>
<proteinExistence type="predicted"/>
<feature type="compositionally biased region" description="Polar residues" evidence="1">
    <location>
        <begin position="320"/>
        <end position="341"/>
    </location>
</feature>
<feature type="compositionally biased region" description="Polar residues" evidence="1">
    <location>
        <begin position="505"/>
        <end position="519"/>
    </location>
</feature>
<feature type="compositionally biased region" description="Polar residues" evidence="1">
    <location>
        <begin position="243"/>
        <end position="291"/>
    </location>
</feature>